<dbReference type="InterPro" id="IPR036291">
    <property type="entry name" value="NAD(P)-bd_dom_sf"/>
</dbReference>
<proteinExistence type="inferred from homology"/>
<keyword evidence="5" id="KW-1185">Reference proteome</keyword>
<comment type="similarity">
    <text evidence="1">Belongs to the short-chain dehydrogenases/reductases (SDR) family.</text>
</comment>
<dbReference type="RefSeq" id="XP_018061038.1">
    <property type="nucleotide sequence ID" value="XM_018217982.1"/>
</dbReference>
<dbReference type="InParanoid" id="A0A132B358"/>
<dbReference type="EMBL" id="KQ947444">
    <property type="protein sequence ID" value="KUJ06683.1"/>
    <property type="molecule type" value="Genomic_DNA"/>
</dbReference>
<evidence type="ECO:0000313" key="4">
    <source>
        <dbReference type="EMBL" id="KUJ06683.1"/>
    </source>
</evidence>
<reference evidence="4 5" key="1">
    <citation type="submission" date="2015-10" db="EMBL/GenBank/DDBJ databases">
        <title>Full genome of DAOMC 229536 Phialocephala scopiformis, a fungal endophyte of spruce producing the potent anti-insectan compound rugulosin.</title>
        <authorList>
            <consortium name="DOE Joint Genome Institute"/>
            <person name="Walker A.K."/>
            <person name="Frasz S.L."/>
            <person name="Seifert K.A."/>
            <person name="Miller J.D."/>
            <person name="Mondo S.J."/>
            <person name="Labutti K."/>
            <person name="Lipzen A."/>
            <person name="Dockter R."/>
            <person name="Kennedy M."/>
            <person name="Grigoriev I.V."/>
            <person name="Spatafora J.W."/>
        </authorList>
    </citation>
    <scope>NUCLEOTIDE SEQUENCE [LARGE SCALE GENOMIC DNA]</scope>
    <source>
        <strain evidence="4 5">CBS 120377</strain>
    </source>
</reference>
<keyword evidence="2" id="KW-0521">NADP</keyword>
<dbReference type="InterPro" id="IPR002347">
    <property type="entry name" value="SDR_fam"/>
</dbReference>
<dbReference type="GeneID" id="28827708"/>
<dbReference type="PANTHER" id="PTHR24320">
    <property type="entry name" value="RETINOL DEHYDROGENASE"/>
    <property type="match status" value="1"/>
</dbReference>
<dbReference type="Proteomes" id="UP000070700">
    <property type="component" value="Unassembled WGS sequence"/>
</dbReference>
<dbReference type="Pfam" id="PF00106">
    <property type="entry name" value="adh_short"/>
    <property type="match status" value="1"/>
</dbReference>
<evidence type="ECO:0000256" key="1">
    <source>
        <dbReference type="ARBA" id="ARBA00006484"/>
    </source>
</evidence>
<dbReference type="KEGG" id="psco:LY89DRAFT_712463"/>
<dbReference type="GO" id="GO:0016491">
    <property type="term" value="F:oxidoreductase activity"/>
    <property type="evidence" value="ECO:0007669"/>
    <property type="project" value="UniProtKB-KW"/>
</dbReference>
<dbReference type="Gene3D" id="3.40.50.720">
    <property type="entry name" value="NAD(P)-binding Rossmann-like Domain"/>
    <property type="match status" value="1"/>
</dbReference>
<name>A0A132B358_MOLSC</name>
<gene>
    <name evidence="4" type="ORF">LY89DRAFT_712463</name>
</gene>
<protein>
    <submittedName>
        <fullName evidence="4">Putative short-chain dehydrogenase</fullName>
    </submittedName>
</protein>
<accession>A0A132B358</accession>
<dbReference type="PANTHER" id="PTHR24320:SF236">
    <property type="entry name" value="SHORT-CHAIN DEHYDROGENASE-RELATED"/>
    <property type="match status" value="1"/>
</dbReference>
<keyword evidence="3" id="KW-0560">Oxidoreductase</keyword>
<dbReference type="SUPFAM" id="SSF51735">
    <property type="entry name" value="NAD(P)-binding Rossmann-fold domains"/>
    <property type="match status" value="1"/>
</dbReference>
<dbReference type="AlphaFoldDB" id="A0A132B358"/>
<sequence>MATYKPYSRINAFFPPAPTYTDSNLPSLQGKVHIVTGAASGVGYEVAKFIYLAGGTVYVAARSTARCEGAIEKIKAETASEKGKGKLDSLVVDLSDLRTIKGGVESFLKKEQRLDVLIHNAGIMSPPAGSKDKLGHDLEFGTNVLGPYLMTLLLEPILIKTATLPDTPKLSVRLVWVVSLVQGWAPVEAMRYEKDGTPVVLKGTMENYMQSKVGDVWLATDVANRLGKHGVMSVSLHPGVVRTELQRHWPLPVRMLIGAIMKPCVYAAYSELYAAFSSDVKPEQNGGHLMAWGRKADMPPYISAGFKSKSEGGTGGVQKFFEYCNREIKDYL</sequence>
<evidence type="ECO:0000256" key="2">
    <source>
        <dbReference type="ARBA" id="ARBA00022857"/>
    </source>
</evidence>
<evidence type="ECO:0000256" key="3">
    <source>
        <dbReference type="ARBA" id="ARBA00023002"/>
    </source>
</evidence>
<organism evidence="4 5">
    <name type="scientific">Mollisia scopiformis</name>
    <name type="common">Conifer needle endophyte fungus</name>
    <name type="synonym">Phialocephala scopiformis</name>
    <dbReference type="NCBI Taxonomy" id="149040"/>
    <lineage>
        <taxon>Eukaryota</taxon>
        <taxon>Fungi</taxon>
        <taxon>Dikarya</taxon>
        <taxon>Ascomycota</taxon>
        <taxon>Pezizomycotina</taxon>
        <taxon>Leotiomycetes</taxon>
        <taxon>Helotiales</taxon>
        <taxon>Mollisiaceae</taxon>
        <taxon>Mollisia</taxon>
    </lineage>
</organism>
<dbReference type="PRINTS" id="PR00081">
    <property type="entry name" value="GDHRDH"/>
</dbReference>
<dbReference type="OrthoDB" id="191139at2759"/>
<evidence type="ECO:0000313" key="5">
    <source>
        <dbReference type="Proteomes" id="UP000070700"/>
    </source>
</evidence>